<dbReference type="EMBL" id="MU267594">
    <property type="protein sequence ID" value="KAH7916042.1"/>
    <property type="molecule type" value="Genomic_DNA"/>
</dbReference>
<evidence type="ECO:0000313" key="1">
    <source>
        <dbReference type="EMBL" id="KAH7916042.1"/>
    </source>
</evidence>
<organism evidence="1 2">
    <name type="scientific">Hygrophoropsis aurantiaca</name>
    <dbReference type="NCBI Taxonomy" id="72124"/>
    <lineage>
        <taxon>Eukaryota</taxon>
        <taxon>Fungi</taxon>
        <taxon>Dikarya</taxon>
        <taxon>Basidiomycota</taxon>
        <taxon>Agaricomycotina</taxon>
        <taxon>Agaricomycetes</taxon>
        <taxon>Agaricomycetidae</taxon>
        <taxon>Boletales</taxon>
        <taxon>Coniophorineae</taxon>
        <taxon>Hygrophoropsidaceae</taxon>
        <taxon>Hygrophoropsis</taxon>
    </lineage>
</organism>
<comment type="caution">
    <text evidence="1">The sequence shown here is derived from an EMBL/GenBank/DDBJ whole genome shotgun (WGS) entry which is preliminary data.</text>
</comment>
<accession>A0ACB8ARV2</accession>
<name>A0ACB8ARV2_9AGAM</name>
<dbReference type="Proteomes" id="UP000790377">
    <property type="component" value="Unassembled WGS sequence"/>
</dbReference>
<gene>
    <name evidence="1" type="ORF">BJ138DRAFT_1140528</name>
</gene>
<keyword evidence="2" id="KW-1185">Reference proteome</keyword>
<protein>
    <submittedName>
        <fullName evidence="1">NADP-dependent oxidoreductase domain-containing protein</fullName>
    </submittedName>
</protein>
<sequence>MADNLESSIMATRIPLIFGTMTMGSPGKNGVRTYNQSDCQGIIDVFLDHTHTELDTARGYGEGTTEQMLATLDLRDASIDTKVPPRPPGNHAPEALRAAFLKSLQTLKRDKVRVLYLHAPDRSVPFEDTAREMNELYKEGKFENFGLSNFAAWEVAEIVTVCKANGWVQPKIYQVMYNAITRDMETELVPCCRKFGIRIVIYNPLAGGLFAGKITSAEDLVSDGSRFDARTTQGANYRARYLKDGYFKALELIKSVAEEHGIRTTEIALRWCQHHSVLREEDGIIIGASSAAQLEDNCSDSAKGPLPDEVLQALDEANRIVKAHGSAPKYFR</sequence>
<proteinExistence type="predicted"/>
<reference evidence="1" key="1">
    <citation type="journal article" date="2021" name="New Phytol.">
        <title>Evolutionary innovations through gain and loss of genes in the ectomycorrhizal Boletales.</title>
        <authorList>
            <person name="Wu G."/>
            <person name="Miyauchi S."/>
            <person name="Morin E."/>
            <person name="Kuo A."/>
            <person name="Drula E."/>
            <person name="Varga T."/>
            <person name="Kohler A."/>
            <person name="Feng B."/>
            <person name="Cao Y."/>
            <person name="Lipzen A."/>
            <person name="Daum C."/>
            <person name="Hundley H."/>
            <person name="Pangilinan J."/>
            <person name="Johnson J."/>
            <person name="Barry K."/>
            <person name="LaButti K."/>
            <person name="Ng V."/>
            <person name="Ahrendt S."/>
            <person name="Min B."/>
            <person name="Choi I.G."/>
            <person name="Park H."/>
            <person name="Plett J.M."/>
            <person name="Magnuson J."/>
            <person name="Spatafora J.W."/>
            <person name="Nagy L.G."/>
            <person name="Henrissat B."/>
            <person name="Grigoriev I.V."/>
            <person name="Yang Z.L."/>
            <person name="Xu J."/>
            <person name="Martin F.M."/>
        </authorList>
    </citation>
    <scope>NUCLEOTIDE SEQUENCE</scope>
    <source>
        <strain evidence="1">ATCC 28755</strain>
    </source>
</reference>
<evidence type="ECO:0000313" key="2">
    <source>
        <dbReference type="Proteomes" id="UP000790377"/>
    </source>
</evidence>